<sequence length="989" mass="107565">MVGRFLRAALLAAGWPLAALAQEGGSPEREVYVFGNSLVHFLGQEAHSNTPYWLAQLAQADGARLSLDGQWGFLRDFSDNLPPEPNWTIPGVSNHWDPGRGAFGDAGFDAVLITPANFLQYQVSDAPYPGNNPSGTSPMDAILTVADWVEGHAPGTPLWIYEGWPDMASVAGDYPPSARGMRRYHDYTLGAYGVWYDDLLDKLRAARPGQPVQLIPVARVLSELLEEGGPLQDVPAQALYVDDAPHGTPSLYFLAAMVTYSALFGAPPPEGYAPPPEIDREIAAVYPQIAAHVWQVVSEGLPEKAAAVAPPGKAPEQGAAEPAADTSLPPRPRLALPDAGARPEGAPALAMGLNGLSDWSTQHPFVDLMKSSRPWIGHLPGQWGGVEIDALRALGVLDENGWPLRIPEGVERLEALLLTDQPEAAQHLRGTYVVIWQGKGDLQLTGRASRVRMDEGRALFDYAPGEGSVGISISAIDPEDPIRDIHVVREDQVALFEAGALFNPHWLARIHDLRSLRFMDWMMTNGSPAQRWDDRPRLSDATWTAWGVPPEVMIDLANEVGADPWFALPHMADDDYVRRFAELAKARLDPGLKAYVEYSNEVWNFIFPQAQWATQQAEARWGSSETGWIQFYALRAAQVMDIWSEVYGAEAGARLVRVISTHTGWPGLEEQILTAPLAYLALGRAPQESFDAYAVAGYFGYELGGEEMAGQMDDWLSRAEMQAQEDGEAQGLRRVALREYVKEHRFDAAMLPVALALQEGSLAELTGEILPYHAEVADKAGLRLVMYEGGTHVAAQAERLQDERLTAFFEQFNYSPEMAKLYEQLLTGWIAADGTLFNAFVDVAPASQWGSWGALRHLDDANPRWDMLMSYNAAAPTDWEERPAGTFDDGLRLRGAHGGATLEGSARPDVLLGGAGDDLLIGKGGDDHLNGGGGEDRALLPGAQGEYTFTHDTAGRLLAAGPGGRVTLYAVELLGFEDTPEAELPTAGL</sequence>
<dbReference type="AlphaFoldDB" id="A0A2U8HAT0"/>
<dbReference type="Pfam" id="PF00353">
    <property type="entry name" value="HemolysinCabind"/>
    <property type="match status" value="1"/>
</dbReference>
<evidence type="ECO:0000256" key="1">
    <source>
        <dbReference type="SAM" id="MobiDB-lite"/>
    </source>
</evidence>
<dbReference type="Gene3D" id="2.150.10.10">
    <property type="entry name" value="Serralysin-like metalloprotease, C-terminal"/>
    <property type="match status" value="1"/>
</dbReference>
<dbReference type="RefSeq" id="WP_108964152.1">
    <property type="nucleotide sequence ID" value="NZ_CP022189.1"/>
</dbReference>
<dbReference type="PROSITE" id="PS00330">
    <property type="entry name" value="HEMOLYSIN_CALCIUM"/>
    <property type="match status" value="1"/>
</dbReference>
<dbReference type="GO" id="GO:0016788">
    <property type="term" value="F:hydrolase activity, acting on ester bonds"/>
    <property type="evidence" value="ECO:0007669"/>
    <property type="project" value="UniProtKB-ARBA"/>
</dbReference>
<dbReference type="InterPro" id="IPR018511">
    <property type="entry name" value="Hemolysin-typ_Ca-bd_CS"/>
</dbReference>
<dbReference type="KEGG" id="ypac:CEW88_00190"/>
<feature type="region of interest" description="Disordered" evidence="1">
    <location>
        <begin position="307"/>
        <end position="341"/>
    </location>
</feature>
<dbReference type="Gene3D" id="3.40.50.1110">
    <property type="entry name" value="SGNH hydrolase"/>
    <property type="match status" value="1"/>
</dbReference>
<dbReference type="OrthoDB" id="7783360at2"/>
<dbReference type="Proteomes" id="UP000244915">
    <property type="component" value="Chromosome 1"/>
</dbReference>
<keyword evidence="2" id="KW-0732">Signal</keyword>
<dbReference type="SUPFAM" id="SSF51120">
    <property type="entry name" value="beta-Roll"/>
    <property type="match status" value="1"/>
</dbReference>
<feature type="signal peptide" evidence="2">
    <location>
        <begin position="1"/>
        <end position="21"/>
    </location>
</feature>
<evidence type="ECO:0000313" key="4">
    <source>
        <dbReference type="Proteomes" id="UP000244915"/>
    </source>
</evidence>
<dbReference type="EMBL" id="CP022189">
    <property type="protein sequence ID" value="AWI82226.1"/>
    <property type="molecule type" value="Genomic_DNA"/>
</dbReference>
<proteinExistence type="predicted"/>
<evidence type="ECO:0000256" key="2">
    <source>
        <dbReference type="SAM" id="SignalP"/>
    </source>
</evidence>
<dbReference type="InterPro" id="IPR036514">
    <property type="entry name" value="SGNH_hydro_sf"/>
</dbReference>
<evidence type="ECO:0000313" key="3">
    <source>
        <dbReference type="EMBL" id="AWI82226.1"/>
    </source>
</evidence>
<dbReference type="InterPro" id="IPR001343">
    <property type="entry name" value="Hemolysn_Ca-bd"/>
</dbReference>
<gene>
    <name evidence="3" type="ORF">CEW88_00190</name>
</gene>
<feature type="compositionally biased region" description="Low complexity" evidence="1">
    <location>
        <begin position="307"/>
        <end position="316"/>
    </location>
</feature>
<name>A0A2U8HAT0_9RHOB</name>
<reference evidence="3 4" key="1">
    <citation type="submission" date="2017-06" db="EMBL/GenBank/DDBJ databases">
        <title>Yangia sp. YSBP01 complete genome sequence.</title>
        <authorList>
            <person name="Woo J.-H."/>
            <person name="Kim H.-S."/>
        </authorList>
    </citation>
    <scope>NUCLEOTIDE SEQUENCE [LARGE SCALE GENOMIC DNA]</scope>
    <source>
        <strain evidence="3 4">YSBP01</strain>
    </source>
</reference>
<dbReference type="GO" id="GO:0005509">
    <property type="term" value="F:calcium ion binding"/>
    <property type="evidence" value="ECO:0007669"/>
    <property type="project" value="InterPro"/>
</dbReference>
<protein>
    <submittedName>
        <fullName evidence="3">Type I secretion protein</fullName>
    </submittedName>
</protein>
<dbReference type="InterPro" id="IPR011049">
    <property type="entry name" value="Serralysin-like_metalloprot_C"/>
</dbReference>
<accession>A0A2U8HAT0</accession>
<organism evidence="3 4">
    <name type="scientific">Alloyangia pacifica</name>
    <dbReference type="NCBI Taxonomy" id="311180"/>
    <lineage>
        <taxon>Bacteria</taxon>
        <taxon>Pseudomonadati</taxon>
        <taxon>Pseudomonadota</taxon>
        <taxon>Alphaproteobacteria</taxon>
        <taxon>Rhodobacterales</taxon>
        <taxon>Roseobacteraceae</taxon>
        <taxon>Alloyangia</taxon>
    </lineage>
</organism>
<feature type="chain" id="PRO_5016096406" evidence="2">
    <location>
        <begin position="22"/>
        <end position="989"/>
    </location>
</feature>